<dbReference type="RefSeq" id="WP_221791328.1">
    <property type="nucleotide sequence ID" value="NZ_JACLIC010000049.1"/>
</dbReference>
<reference evidence="1 2" key="1">
    <citation type="submission" date="2020-08" db="EMBL/GenBank/DDBJ databases">
        <title>Fungal Genomes of the International Space Station.</title>
        <authorList>
            <person name="Seuylemezian A."/>
            <person name="Singh N.K."/>
            <person name="Wood J."/>
            <person name="Venkateswaran K."/>
        </authorList>
    </citation>
    <scope>NUCLEOTIDE SEQUENCE [LARGE SCALE GENOMIC DNA]</scope>
    <source>
        <strain evidence="1 2">S/N-304-OC-R4</strain>
    </source>
</reference>
<dbReference type="Proteomes" id="UP000706031">
    <property type="component" value="Unassembled WGS sequence"/>
</dbReference>
<evidence type="ECO:0000313" key="1">
    <source>
        <dbReference type="EMBL" id="MBY0206786.1"/>
    </source>
</evidence>
<evidence type="ECO:0000313" key="2">
    <source>
        <dbReference type="Proteomes" id="UP000706031"/>
    </source>
</evidence>
<dbReference type="EMBL" id="JACLIC010000049">
    <property type="protein sequence ID" value="MBY0206786.1"/>
    <property type="molecule type" value="Genomic_DNA"/>
</dbReference>
<name>A0ABS7KS83_9BACL</name>
<proteinExistence type="predicted"/>
<sequence length="153" mass="18077">MRHSITIFGRIQFQGLTDDKYDQFKYLDIFCEGKMHRLNYILDWEGVDGRNKPGKEELASEILQRTHLASWKKGNSEYVEPIKELIESKGMSLEQLPVDMIHAAYKLLLNARNSEKNIQEYLDELEISTPSEFRLWIRENRNTRHLKLGSTYL</sequence>
<organism evidence="1 2">
    <name type="scientific">Paenibacillus cucumis</name>
    <name type="common">ex Kampfer et al. 2016</name>
    <dbReference type="NCBI Taxonomy" id="1776858"/>
    <lineage>
        <taxon>Bacteria</taxon>
        <taxon>Bacillati</taxon>
        <taxon>Bacillota</taxon>
        <taxon>Bacilli</taxon>
        <taxon>Bacillales</taxon>
        <taxon>Paenibacillaceae</taxon>
        <taxon>Paenibacillus</taxon>
    </lineage>
</organism>
<keyword evidence="2" id="KW-1185">Reference proteome</keyword>
<protein>
    <submittedName>
        <fullName evidence="1">Uncharacterized protein</fullName>
    </submittedName>
</protein>
<gene>
    <name evidence="1" type="ORF">H7T88_26535</name>
</gene>
<comment type="caution">
    <text evidence="1">The sequence shown here is derived from an EMBL/GenBank/DDBJ whole genome shotgun (WGS) entry which is preliminary data.</text>
</comment>
<accession>A0ABS7KS83</accession>